<feature type="transmembrane region" description="Helical" evidence="1">
    <location>
        <begin position="806"/>
        <end position="825"/>
    </location>
</feature>
<organism evidence="2 3">
    <name type="scientific">Acinetobacter rudis CIP 110305</name>
    <dbReference type="NCBI Taxonomy" id="421052"/>
    <lineage>
        <taxon>Bacteria</taxon>
        <taxon>Pseudomonadati</taxon>
        <taxon>Pseudomonadota</taxon>
        <taxon>Gammaproteobacteria</taxon>
        <taxon>Moraxellales</taxon>
        <taxon>Moraxellaceae</taxon>
        <taxon>Acinetobacter</taxon>
    </lineage>
</organism>
<reference evidence="2 3" key="1">
    <citation type="submission" date="2013-06" db="EMBL/GenBank/DDBJ databases">
        <title>The Genome Sequence of Acinetobacter rudis CIP 110305.</title>
        <authorList>
            <consortium name="The Broad Institute Genome Sequencing Platform"/>
            <consortium name="The Broad Institute Genome Sequencing Center for Infectious Disease"/>
            <person name="Cerqueira G."/>
            <person name="Feldgarden M."/>
            <person name="Courvalin P."/>
            <person name="Perichon B."/>
            <person name="Grillot-Courvalin C."/>
            <person name="Clermont D."/>
            <person name="Rocha E."/>
            <person name="Yoon E.-J."/>
            <person name="Nemec A."/>
            <person name="Young S.K."/>
            <person name="Zeng Q."/>
            <person name="Gargeya S."/>
            <person name="Fitzgerald M."/>
            <person name="Abouelleil A."/>
            <person name="Alvarado L."/>
            <person name="Berlin A.M."/>
            <person name="Chapman S.B."/>
            <person name="Dewar J."/>
            <person name="Goldberg J."/>
            <person name="Griggs A."/>
            <person name="Gujja S."/>
            <person name="Hansen M."/>
            <person name="Howarth C."/>
            <person name="Imamovic A."/>
            <person name="Larimer J."/>
            <person name="McCowan C."/>
            <person name="Murphy C."/>
            <person name="Pearson M."/>
            <person name="Priest M."/>
            <person name="Roberts A."/>
            <person name="Saif S."/>
            <person name="Shea T."/>
            <person name="Sykes S."/>
            <person name="Wortman J."/>
            <person name="Nusbaum C."/>
            <person name="Birren B."/>
        </authorList>
    </citation>
    <scope>NUCLEOTIDE SEQUENCE [LARGE SCALE GENOMIC DNA]</scope>
    <source>
        <strain evidence="2 3">CIP 110305</strain>
    </source>
</reference>
<feature type="transmembrane region" description="Helical" evidence="1">
    <location>
        <begin position="31"/>
        <end position="50"/>
    </location>
</feature>
<dbReference type="PANTHER" id="PTHR38434:SF1">
    <property type="entry name" value="BLL2549 PROTEIN"/>
    <property type="match status" value="1"/>
</dbReference>
<feature type="transmembrane region" description="Helical" evidence="1">
    <location>
        <begin position="7"/>
        <end position="25"/>
    </location>
</feature>
<dbReference type="Pfam" id="PF10101">
    <property type="entry name" value="DUF2339"/>
    <property type="match status" value="1"/>
</dbReference>
<dbReference type="AlphaFoldDB" id="S3N8D4"/>
<feature type="transmembrane region" description="Helical" evidence="1">
    <location>
        <begin position="382"/>
        <end position="401"/>
    </location>
</feature>
<keyword evidence="1" id="KW-1133">Transmembrane helix</keyword>
<feature type="transmembrane region" description="Helical" evidence="1">
    <location>
        <begin position="282"/>
        <end position="302"/>
    </location>
</feature>
<comment type="caution">
    <text evidence="2">The sequence shown here is derived from an EMBL/GenBank/DDBJ whole genome shotgun (WGS) entry which is preliminary data.</text>
</comment>
<dbReference type="EMBL" id="ATGI01000037">
    <property type="protein sequence ID" value="EPF70599.1"/>
    <property type="molecule type" value="Genomic_DNA"/>
</dbReference>
<feature type="transmembrane region" description="Helical" evidence="1">
    <location>
        <begin position="575"/>
        <end position="594"/>
    </location>
</feature>
<feature type="transmembrane region" description="Helical" evidence="1">
    <location>
        <begin position="471"/>
        <end position="490"/>
    </location>
</feature>
<feature type="transmembrane region" description="Helical" evidence="1">
    <location>
        <begin position="257"/>
        <end position="275"/>
    </location>
</feature>
<protein>
    <recommendedName>
        <fullName evidence="4">DUF2339 domain-containing protein</fullName>
    </recommendedName>
</protein>
<feature type="transmembrane region" description="Helical" evidence="1">
    <location>
        <begin position="445"/>
        <end position="465"/>
    </location>
</feature>
<gene>
    <name evidence="2" type="ORF">F945_03030</name>
</gene>
<feature type="transmembrane region" description="Helical" evidence="1">
    <location>
        <begin position="903"/>
        <end position="921"/>
    </location>
</feature>
<feature type="transmembrane region" description="Helical" evidence="1">
    <location>
        <begin position="308"/>
        <end position="328"/>
    </location>
</feature>
<dbReference type="eggNOG" id="COG5373">
    <property type="taxonomic scope" value="Bacteria"/>
</dbReference>
<feature type="transmembrane region" description="Helical" evidence="1">
    <location>
        <begin position="93"/>
        <end position="110"/>
    </location>
</feature>
<feature type="transmembrane region" description="Helical" evidence="1">
    <location>
        <begin position="695"/>
        <end position="713"/>
    </location>
</feature>
<feature type="transmembrane region" description="Helical" evidence="1">
    <location>
        <begin position="774"/>
        <end position="794"/>
    </location>
</feature>
<proteinExistence type="predicted"/>
<dbReference type="STRING" id="632955.GCA_000829675_00847"/>
<name>S3N8D4_9GAMM</name>
<feature type="transmembrane region" description="Helical" evidence="1">
    <location>
        <begin position="226"/>
        <end position="245"/>
    </location>
</feature>
<dbReference type="HOGENOM" id="CLU_299108_0_0_6"/>
<dbReference type="InterPro" id="IPR019286">
    <property type="entry name" value="DUF2339_TM"/>
</dbReference>
<keyword evidence="3" id="KW-1185">Reference proteome</keyword>
<accession>S3N8D4</accession>
<keyword evidence="1" id="KW-0472">Membrane</keyword>
<feature type="transmembrane region" description="Helical" evidence="1">
    <location>
        <begin position="407"/>
        <end position="424"/>
    </location>
</feature>
<feature type="transmembrane region" description="Helical" evidence="1">
    <location>
        <begin position="358"/>
        <end position="375"/>
    </location>
</feature>
<feature type="transmembrane region" description="Helical" evidence="1">
    <location>
        <begin position="71"/>
        <end position="87"/>
    </location>
</feature>
<evidence type="ECO:0000256" key="1">
    <source>
        <dbReference type="SAM" id="Phobius"/>
    </source>
</evidence>
<feature type="transmembrane region" description="Helical" evidence="1">
    <location>
        <begin position="548"/>
        <end position="569"/>
    </location>
</feature>
<dbReference type="Proteomes" id="UP000014568">
    <property type="component" value="Unassembled WGS sequence"/>
</dbReference>
<evidence type="ECO:0000313" key="3">
    <source>
        <dbReference type="Proteomes" id="UP000014568"/>
    </source>
</evidence>
<feature type="transmembrane region" description="Helical" evidence="1">
    <location>
        <begin position="927"/>
        <end position="950"/>
    </location>
</feature>
<feature type="transmembrane region" description="Helical" evidence="1">
    <location>
        <begin position="638"/>
        <end position="654"/>
    </location>
</feature>
<sequence>MLRAQSEIRIIWLMLLMIIGIATWFLEIPVLSYLCALALLVSVMHYVGVTEHSTQQIAQHQNIVIQQTSKVPLYLASILIAAGLFVGKHWMTALGLTSWIFFFLRWLRRLELDLIVLQKQIKHQSQGHHSAQTLSQQVTELVQIEKRQEPQIQQYPSTVIHTDQQKTEVEQNNISVSHSTTHQQTNIEPFLEKPNPLGPEATDLQQSSQLSLGQQLQQWIFQGNPVLKVAVTVLLMGIVLLLRFATEHWQLDLAVQLAIVGVVCAAVTGLGYRLYQQNRGFALGLEGLGMAGLCLNLFFAYYNQLISSLVIASLLFIGLMLITVRLSLKQQSIELALMAMLIAYIAPFTLPVREISSVELLAYYWIINLAVAVLSSLRPWKVLTQITFLLTLFIATGYGLLHPDADQFQLLIGILAHSAIFIWLGFRYSQLLAKQDLQHFKLNPLLDLALVFGVPIVSYGLIYLIYFQQRFWQAGLSLLFVGIYAALYVLTKRTQAIAVIAQSYLSLTLIFIAFIPPILAEGYWSAMGWAVEALLIFIFALQRESKVARYLAMALSVVAGLSGVYYLLADNFVPRSLYWCLSLVGIAMVLVANCRESFRKQYDLPMLLQHIFQMLSAVSVLMWLIIDAGSFYDPEANLIFFMVLALLVINEWMYRTEATWTWWIVQCAAIVPIWCYAIFSLGDYAHAGQLLWPNYMQQTLFVFSGVLLALLLLRTRLALEQTREVSSFAVLVSLSLASLGLVPTMPYVSVVILPVLLALWSWKRPIPQLNLQLIWQSYSSLCLMAVWIISSQLFSQSSFKAYLFPLLNPFDAVSLAMLLCFLWMLTLQLKNSVDRGIIAIMAVLSVLWLSSYILLRALHMYLDTPYNQLSLWQDATVQFSLTLLWVSLAFITMTIATKKSIRALWLLGASLLVLVTLKLVLLDLSHIGTLLRVGSFLGAGLIMLIIAYIAPMPEQSKEN</sequence>
<dbReference type="RefSeq" id="WP_016657400.1">
    <property type="nucleotide sequence ID" value="NZ_KE340355.1"/>
</dbReference>
<feature type="transmembrane region" description="Helical" evidence="1">
    <location>
        <begin position="837"/>
        <end position="855"/>
    </location>
</feature>
<dbReference type="PATRIC" id="fig|421052.3.peg.2958"/>
<feature type="transmembrane region" description="Helical" evidence="1">
    <location>
        <begin position="497"/>
        <end position="516"/>
    </location>
</feature>
<feature type="transmembrane region" description="Helical" evidence="1">
    <location>
        <begin position="522"/>
        <end position="541"/>
    </location>
</feature>
<feature type="transmembrane region" description="Helical" evidence="1">
    <location>
        <begin position="335"/>
        <end position="352"/>
    </location>
</feature>
<evidence type="ECO:0008006" key="4">
    <source>
        <dbReference type="Google" id="ProtNLM"/>
    </source>
</evidence>
<keyword evidence="1" id="KW-0812">Transmembrane</keyword>
<feature type="transmembrane region" description="Helical" evidence="1">
    <location>
        <begin position="661"/>
        <end position="679"/>
    </location>
</feature>
<evidence type="ECO:0000313" key="2">
    <source>
        <dbReference type="EMBL" id="EPF70599.1"/>
    </source>
</evidence>
<dbReference type="PANTHER" id="PTHR38434">
    <property type="entry name" value="BLL2549 PROTEIN"/>
    <property type="match status" value="1"/>
</dbReference>
<feature type="transmembrane region" description="Helical" evidence="1">
    <location>
        <begin position="875"/>
        <end position="896"/>
    </location>
</feature>
<feature type="transmembrane region" description="Helical" evidence="1">
    <location>
        <begin position="606"/>
        <end position="626"/>
    </location>
</feature>